<feature type="compositionally biased region" description="Basic and acidic residues" evidence="1">
    <location>
        <begin position="252"/>
        <end position="265"/>
    </location>
</feature>
<dbReference type="Proteomes" id="UP000663879">
    <property type="component" value="Unassembled WGS sequence"/>
</dbReference>
<feature type="region of interest" description="Disordered" evidence="1">
    <location>
        <begin position="364"/>
        <end position="383"/>
    </location>
</feature>
<evidence type="ECO:0000313" key="2">
    <source>
        <dbReference type="EMBL" id="CAF0743434.1"/>
    </source>
</evidence>
<feature type="compositionally biased region" description="Basic and acidic residues" evidence="1">
    <location>
        <begin position="1109"/>
        <end position="1126"/>
    </location>
</feature>
<dbReference type="OrthoDB" id="10046916at2759"/>
<comment type="caution">
    <text evidence="2">The sequence shown here is derived from an EMBL/GenBank/DDBJ whole genome shotgun (WGS) entry which is preliminary data.</text>
</comment>
<accession>A0A813NTC1</accession>
<feature type="compositionally biased region" description="Polar residues" evidence="1">
    <location>
        <begin position="1290"/>
        <end position="1324"/>
    </location>
</feature>
<protein>
    <submittedName>
        <fullName evidence="2">Uncharacterized protein</fullName>
    </submittedName>
</protein>
<dbReference type="EMBL" id="CAJNOC010000313">
    <property type="protein sequence ID" value="CAF0743434.1"/>
    <property type="molecule type" value="Genomic_DNA"/>
</dbReference>
<feature type="region of interest" description="Disordered" evidence="1">
    <location>
        <begin position="252"/>
        <end position="275"/>
    </location>
</feature>
<name>A0A813NTC1_9BILA</name>
<feature type="compositionally biased region" description="Basic and acidic residues" evidence="1">
    <location>
        <begin position="1342"/>
        <end position="1355"/>
    </location>
</feature>
<feature type="compositionally biased region" description="Polar residues" evidence="1">
    <location>
        <begin position="1157"/>
        <end position="1175"/>
    </location>
</feature>
<proteinExistence type="predicted"/>
<organism evidence="2 3">
    <name type="scientific">Brachionus calyciflorus</name>
    <dbReference type="NCBI Taxonomy" id="104777"/>
    <lineage>
        <taxon>Eukaryota</taxon>
        <taxon>Metazoa</taxon>
        <taxon>Spiralia</taxon>
        <taxon>Gnathifera</taxon>
        <taxon>Rotifera</taxon>
        <taxon>Eurotatoria</taxon>
        <taxon>Monogononta</taxon>
        <taxon>Pseudotrocha</taxon>
        <taxon>Ploima</taxon>
        <taxon>Brachionidae</taxon>
        <taxon>Brachionus</taxon>
    </lineage>
</organism>
<feature type="region of interest" description="Disordered" evidence="1">
    <location>
        <begin position="1103"/>
        <end position="1130"/>
    </location>
</feature>
<keyword evidence="3" id="KW-1185">Reference proteome</keyword>
<feature type="region of interest" description="Disordered" evidence="1">
    <location>
        <begin position="1152"/>
        <end position="1175"/>
    </location>
</feature>
<evidence type="ECO:0000256" key="1">
    <source>
        <dbReference type="SAM" id="MobiDB-lite"/>
    </source>
</evidence>
<evidence type="ECO:0000313" key="3">
    <source>
        <dbReference type="Proteomes" id="UP000663879"/>
    </source>
</evidence>
<feature type="region of interest" description="Disordered" evidence="1">
    <location>
        <begin position="118"/>
        <end position="141"/>
    </location>
</feature>
<feature type="region of interest" description="Disordered" evidence="1">
    <location>
        <begin position="1288"/>
        <end position="1363"/>
    </location>
</feature>
<sequence>MINRQVTDVKNIPNFTPQASLIFTPQTQPILNVTNVKQQPLITALNPQLSQMQPVYIIANNPGVPLYNPLMYPLNPAMQFNSAPLQYIYYPQTFRQNTNQIQIRPNLVPSLKQIEPVEKADAKPTSALKPLSQPPPPERPKTKEITLLYRYQKPITVDGLKHPNDKYKNLIYKPKFITSRNIEPLTEELVPKLDESAMTPIIDVKSRLNFTPVSTQRPKLVGDLKLPVEKQEPEKVSTTRLPVLVEDLKLPIEKSTPEPESKSEPEPVPQPQPIKEIPKFLTSSKISLSYNGKFHYPPEIDFNDATDFKDNFKYERLDDFNNYRPKSTIVNVLVEKDTFELAKILFNPNVIVEFNQLIETQNLSNEKTSRPKSSRIKENEEKKPKLNKVLKNVQEIHENYKMEQSSLNDNLRVPSRQSIKTTKHNENNQVNKRALSNAFQVNENVQNHEIKIEDNLRVQSPEKATVKESNFLKVKNRAKNFVVAYNESLILSEVKTEPLFIREKSLNLTSKVVDKIKVKKRVFFISKEIYENIKFESLNPLNNLDDQNIDKLKMKIKYKVVDPNETTKFLTRHVLLNANQIYLNNNNIEFNQISDDLSLNKMPSQKKLSISIHTETEKLKNQAFSNALQIMENIETNEAKNEPGLVRDKSQIIKSNIETKTNDAKNRIEFNSKEMNEHHFFEDPIENSELIREKSILATERVHSANFNKNLNEKVLYESHQIMENVKSEDILIENSNLRPQSTRLDLQEEKENFEDQSNEKFISQIPIRTDVENDEVDDAEDEVNIEQYERVIKQMSPQKKHDHHFHFHGGNRICCSAHRKHDPYYHIESKIKSFENFGYYPHHSNLNILSERTNYKKKFKNQTNFKNNEETLDKKTNNKNILLPPIKDNKTVQFDGYRNLVKYPDGSIRIFSQNLQWTESSKIGQISFENIDYKNHQNNFEIFSEKLNWNKESKIKAISDLDLSQLNTQRSSQLLIFHELPKWKDLVDSKVKSFENFHYRPSESRLKIYDEKIRWNSESRLKPLLISQHDFSSKSQSKFYTHRDLIQHRPDWFPGDKQETFNAYYRTNFNENFRPVINEKTNWNVQSRLKAISWENFNYNSQNKKKKQSDLKNKIKPIPEKKTIESQKSSKKKIDLAEIWSKEYNRIKQENKQKRNQLIKQSSKTPRITNMETPDLNKISSRQSFSKYKELPPIKSGKENNFDQQLNLEQRIDTPWNLNSSSQRSFSRMFNPELNNQSQKRLKYDSELKRRSVDQIHHNSTLSQYQDEERNQSQFGTELINDLRLPRITSPNRKSTPDTSRLISNLQTPSGLNTTFDQQSVIQERQIKKRSKQSKESISSRGKESRLSKQHEPQLDGFQLSGSTLKIDGNAKVRPLANMSYKNAEDKAKIRATSRLYSSLMTPRSYYSNDTAMNYFN</sequence>
<gene>
    <name evidence="2" type="ORF">OXX778_LOCUS3516</name>
</gene>
<reference evidence="2" key="1">
    <citation type="submission" date="2021-02" db="EMBL/GenBank/DDBJ databases">
        <authorList>
            <person name="Nowell W R."/>
        </authorList>
    </citation>
    <scope>NUCLEOTIDE SEQUENCE</scope>
    <source>
        <strain evidence="2">Ploen Becks lab</strain>
    </source>
</reference>